<name>A0A7S8D0D5_FUSCU</name>
<gene>
    <name evidence="1" type="ORF">HYE67_001899</name>
</gene>
<accession>A0A7S8D0D5</accession>
<protein>
    <submittedName>
        <fullName evidence="1">Uncharacterized protein</fullName>
    </submittedName>
</protein>
<evidence type="ECO:0000313" key="2">
    <source>
        <dbReference type="Proteomes" id="UP000663297"/>
    </source>
</evidence>
<proteinExistence type="predicted"/>
<dbReference type="Proteomes" id="UP000663297">
    <property type="component" value="Chromosome 1"/>
</dbReference>
<reference evidence="1" key="1">
    <citation type="submission" date="2020-11" db="EMBL/GenBank/DDBJ databases">
        <title>The chromosome-scale genome resource for two endophytic Fusarium species: F. culmorum and F. pseudograminearum.</title>
        <authorList>
            <person name="Yuan Z."/>
        </authorList>
    </citation>
    <scope>NUCLEOTIDE SEQUENCE</scope>
    <source>
        <strain evidence="1">Class2-1B</strain>
    </source>
</reference>
<dbReference type="AlphaFoldDB" id="A0A7S8D0D5"/>
<organism evidence="1 2">
    <name type="scientific">Fusarium culmorum</name>
    <dbReference type="NCBI Taxonomy" id="5516"/>
    <lineage>
        <taxon>Eukaryota</taxon>
        <taxon>Fungi</taxon>
        <taxon>Dikarya</taxon>
        <taxon>Ascomycota</taxon>
        <taxon>Pezizomycotina</taxon>
        <taxon>Sordariomycetes</taxon>
        <taxon>Hypocreomycetidae</taxon>
        <taxon>Hypocreales</taxon>
        <taxon>Nectriaceae</taxon>
        <taxon>Fusarium</taxon>
    </lineage>
</organism>
<dbReference type="EMBL" id="CP064747">
    <property type="protein sequence ID" value="QPC59668.1"/>
    <property type="molecule type" value="Genomic_DNA"/>
</dbReference>
<sequence length="172" mass="18670">MKYSTATILVIAQGIFAAPSFLNKIGHKNSKASHRSTGGDITLSIKVSQSTMKDVMHKAVNEDICWLLCASEEIPCPADWNMKHSTATILVLAQGIIAAPSILSKLSSENVKAIHTSAGGDYTLSIKLSQSPMESDLRQTVNFEACWLACFGKERECPKGWGNCWTCCKSTD</sequence>
<evidence type="ECO:0000313" key="1">
    <source>
        <dbReference type="EMBL" id="QPC59668.1"/>
    </source>
</evidence>